<dbReference type="Gene3D" id="3.10.450.160">
    <property type="entry name" value="inner membrane protein cigr"/>
    <property type="match status" value="1"/>
</dbReference>
<reference evidence="3" key="1">
    <citation type="journal article" date="2019" name="Int. J. Syst. Evol. Microbiol.">
        <title>The Global Catalogue of Microorganisms (GCM) 10K type strain sequencing project: providing services to taxonomists for standard genome sequencing and annotation.</title>
        <authorList>
            <consortium name="The Broad Institute Genomics Platform"/>
            <consortium name="The Broad Institute Genome Sequencing Center for Infectious Disease"/>
            <person name="Wu L."/>
            <person name="Ma J."/>
        </authorList>
    </citation>
    <scope>NUCLEOTIDE SEQUENCE [LARGE SCALE GENOMIC DNA]</scope>
    <source>
        <strain evidence="3">CGMCC 1.12702</strain>
    </source>
</reference>
<dbReference type="Proteomes" id="UP001597400">
    <property type="component" value="Unassembled WGS sequence"/>
</dbReference>
<feature type="signal peptide" evidence="1">
    <location>
        <begin position="1"/>
        <end position="20"/>
    </location>
</feature>
<keyword evidence="3" id="KW-1185">Reference proteome</keyword>
<feature type="chain" id="PRO_5046754776" evidence="1">
    <location>
        <begin position="21"/>
        <end position="122"/>
    </location>
</feature>
<comment type="caution">
    <text evidence="2">The sequence shown here is derived from an EMBL/GenBank/DDBJ whole genome shotgun (WGS) entry which is preliminary data.</text>
</comment>
<dbReference type="InterPro" id="IPR024572">
    <property type="entry name" value="RcnB"/>
</dbReference>
<name>A0ABW4TUK1_9SPHN</name>
<organism evidence="2 3">
    <name type="scientific">Sphingomonas arantia</name>
    <dbReference type="NCBI Taxonomy" id="1460676"/>
    <lineage>
        <taxon>Bacteria</taxon>
        <taxon>Pseudomonadati</taxon>
        <taxon>Pseudomonadota</taxon>
        <taxon>Alphaproteobacteria</taxon>
        <taxon>Sphingomonadales</taxon>
        <taxon>Sphingomonadaceae</taxon>
        <taxon>Sphingomonas</taxon>
    </lineage>
</organism>
<proteinExistence type="predicted"/>
<evidence type="ECO:0000256" key="1">
    <source>
        <dbReference type="SAM" id="SignalP"/>
    </source>
</evidence>
<dbReference type="EMBL" id="JBHUGS010000001">
    <property type="protein sequence ID" value="MFD1949449.1"/>
    <property type="molecule type" value="Genomic_DNA"/>
</dbReference>
<accession>A0ABW4TUK1</accession>
<dbReference type="RefSeq" id="WP_380926956.1">
    <property type="nucleotide sequence ID" value="NZ_JBHUGS010000001.1"/>
</dbReference>
<gene>
    <name evidence="2" type="ORF">ACFSGX_01545</name>
</gene>
<evidence type="ECO:0000313" key="2">
    <source>
        <dbReference type="EMBL" id="MFD1949449.1"/>
    </source>
</evidence>
<protein>
    <submittedName>
        <fullName evidence="2">RcnB family protein</fullName>
    </submittedName>
</protein>
<sequence length="122" mass="13823">MKKFIIALLAATIATGPVAAAPYQQNDGRGRVEQRDQRRTVVVKKTVVRQDRRATPQKDRRWAKGQRFESRYARNYRVIQTPRQYRLSAAPRGYRWVQSGNDAVLIGITSGIIAAVSANVIR</sequence>
<keyword evidence="1" id="KW-0732">Signal</keyword>
<evidence type="ECO:0000313" key="3">
    <source>
        <dbReference type="Proteomes" id="UP001597400"/>
    </source>
</evidence>
<dbReference type="Pfam" id="PF11776">
    <property type="entry name" value="RcnB"/>
    <property type="match status" value="1"/>
</dbReference>